<dbReference type="Pfam" id="PF03106">
    <property type="entry name" value="WRKY"/>
    <property type="match status" value="1"/>
</dbReference>
<keyword evidence="5" id="KW-0539">Nucleus</keyword>
<reference evidence="8" key="1">
    <citation type="submission" date="2020-03" db="EMBL/GenBank/DDBJ databases">
        <title>Castanea mollissima Vanexum genome sequencing.</title>
        <authorList>
            <person name="Staton M."/>
        </authorList>
    </citation>
    <scope>NUCLEOTIDE SEQUENCE</scope>
    <source>
        <tissue evidence="8">Leaf</tissue>
    </source>
</reference>
<dbReference type="PANTHER" id="PTHR31221">
    <property type="entry name" value="WRKY TRANSCRIPTION FACTOR PROTEIN 1-RELATED"/>
    <property type="match status" value="1"/>
</dbReference>
<feature type="compositionally biased region" description="Polar residues" evidence="6">
    <location>
        <begin position="58"/>
        <end position="68"/>
    </location>
</feature>
<comment type="caution">
    <text evidence="8">The sequence shown here is derived from an EMBL/GenBank/DDBJ whole genome shotgun (WGS) entry which is preliminary data.</text>
</comment>
<keyword evidence="4" id="KW-0804">Transcription</keyword>
<evidence type="ECO:0000256" key="5">
    <source>
        <dbReference type="ARBA" id="ARBA00023242"/>
    </source>
</evidence>
<keyword evidence="9" id="KW-1185">Reference proteome</keyword>
<dbReference type="PROSITE" id="PS50811">
    <property type="entry name" value="WRKY"/>
    <property type="match status" value="1"/>
</dbReference>
<evidence type="ECO:0000259" key="7">
    <source>
        <dbReference type="PROSITE" id="PS50811"/>
    </source>
</evidence>
<dbReference type="PANTHER" id="PTHR31221:SF230">
    <property type="entry name" value="WRKY DOMAIN-CONTAINING PROTEIN"/>
    <property type="match status" value="1"/>
</dbReference>
<sequence>MDEVPLVPLTLNNIQALTCSLPSTSLHQPRQETIDQIASDIDWVSFFAASPFIFGNQKPSSTSQSLTAENGRRGELNGTKNKGKASRTKKVHPSRIAFHTRSIDDILDDGYRWRKYGQKAVKNSNHPRSYYRCTQLTCNVKKQIQRLSKDSSIVVTTYEGIHNHPSEKLMESLSPLLRQLQFLSRI</sequence>
<dbReference type="SMART" id="SM00774">
    <property type="entry name" value="WRKY"/>
    <property type="match status" value="1"/>
</dbReference>
<dbReference type="AlphaFoldDB" id="A0A8J4VPZ2"/>
<feature type="compositionally biased region" description="Basic residues" evidence="6">
    <location>
        <begin position="81"/>
        <end position="91"/>
    </location>
</feature>
<keyword evidence="3" id="KW-0238">DNA-binding</keyword>
<dbReference type="SUPFAM" id="SSF118290">
    <property type="entry name" value="WRKY DNA-binding domain"/>
    <property type="match status" value="1"/>
</dbReference>
<feature type="region of interest" description="Disordered" evidence="6">
    <location>
        <begin position="58"/>
        <end position="91"/>
    </location>
</feature>
<dbReference type="InterPro" id="IPR003657">
    <property type="entry name" value="WRKY_dom"/>
</dbReference>
<dbReference type="EMBL" id="JRKL02001149">
    <property type="protein sequence ID" value="KAF3965710.1"/>
    <property type="molecule type" value="Genomic_DNA"/>
</dbReference>
<evidence type="ECO:0000313" key="8">
    <source>
        <dbReference type="EMBL" id="KAF3965710.1"/>
    </source>
</evidence>
<gene>
    <name evidence="8" type="ORF">CMV_010119</name>
</gene>
<accession>A0A8J4VPZ2</accession>
<feature type="domain" description="WRKY" evidence="7">
    <location>
        <begin position="102"/>
        <end position="167"/>
    </location>
</feature>
<dbReference type="OrthoDB" id="1921377at2759"/>
<dbReference type="FunFam" id="2.20.25.80:FF:000003">
    <property type="entry name" value="WRKY transcription factor 57"/>
    <property type="match status" value="1"/>
</dbReference>
<dbReference type="GO" id="GO:0043565">
    <property type="term" value="F:sequence-specific DNA binding"/>
    <property type="evidence" value="ECO:0007669"/>
    <property type="project" value="InterPro"/>
</dbReference>
<dbReference type="Proteomes" id="UP000737018">
    <property type="component" value="Unassembled WGS sequence"/>
</dbReference>
<dbReference type="GO" id="GO:0003700">
    <property type="term" value="F:DNA-binding transcription factor activity"/>
    <property type="evidence" value="ECO:0007669"/>
    <property type="project" value="InterPro"/>
</dbReference>
<dbReference type="GO" id="GO:0005634">
    <property type="term" value="C:nucleus"/>
    <property type="evidence" value="ECO:0007669"/>
    <property type="project" value="UniProtKB-SubCell"/>
</dbReference>
<evidence type="ECO:0000256" key="4">
    <source>
        <dbReference type="ARBA" id="ARBA00023163"/>
    </source>
</evidence>
<dbReference type="InterPro" id="IPR036576">
    <property type="entry name" value="WRKY_dom_sf"/>
</dbReference>
<evidence type="ECO:0000313" key="9">
    <source>
        <dbReference type="Proteomes" id="UP000737018"/>
    </source>
</evidence>
<evidence type="ECO:0000256" key="3">
    <source>
        <dbReference type="ARBA" id="ARBA00023125"/>
    </source>
</evidence>
<evidence type="ECO:0000256" key="2">
    <source>
        <dbReference type="ARBA" id="ARBA00023015"/>
    </source>
</evidence>
<keyword evidence="2" id="KW-0805">Transcription regulation</keyword>
<dbReference type="Gene3D" id="2.20.25.80">
    <property type="entry name" value="WRKY domain"/>
    <property type="match status" value="1"/>
</dbReference>
<organism evidence="8 9">
    <name type="scientific">Castanea mollissima</name>
    <name type="common">Chinese chestnut</name>
    <dbReference type="NCBI Taxonomy" id="60419"/>
    <lineage>
        <taxon>Eukaryota</taxon>
        <taxon>Viridiplantae</taxon>
        <taxon>Streptophyta</taxon>
        <taxon>Embryophyta</taxon>
        <taxon>Tracheophyta</taxon>
        <taxon>Spermatophyta</taxon>
        <taxon>Magnoliopsida</taxon>
        <taxon>eudicotyledons</taxon>
        <taxon>Gunneridae</taxon>
        <taxon>Pentapetalae</taxon>
        <taxon>rosids</taxon>
        <taxon>fabids</taxon>
        <taxon>Fagales</taxon>
        <taxon>Fagaceae</taxon>
        <taxon>Castanea</taxon>
    </lineage>
</organism>
<dbReference type="InterPro" id="IPR044810">
    <property type="entry name" value="WRKY_plant"/>
</dbReference>
<evidence type="ECO:0000256" key="6">
    <source>
        <dbReference type="SAM" id="MobiDB-lite"/>
    </source>
</evidence>
<name>A0A8J4VPZ2_9ROSI</name>
<protein>
    <recommendedName>
        <fullName evidence="7">WRKY domain-containing protein</fullName>
    </recommendedName>
</protein>
<proteinExistence type="predicted"/>
<evidence type="ECO:0000256" key="1">
    <source>
        <dbReference type="ARBA" id="ARBA00004123"/>
    </source>
</evidence>
<comment type="subcellular location">
    <subcellularLocation>
        <location evidence="1">Nucleus</location>
    </subcellularLocation>
</comment>